<feature type="compositionally biased region" description="Low complexity" evidence="1">
    <location>
        <begin position="420"/>
        <end position="437"/>
    </location>
</feature>
<dbReference type="CDD" id="cd00143">
    <property type="entry name" value="PP2Cc"/>
    <property type="match status" value="1"/>
</dbReference>
<accession>A0A6A4ITB1</accession>
<feature type="compositionally biased region" description="Polar residues" evidence="1">
    <location>
        <begin position="1"/>
        <end position="15"/>
    </location>
</feature>
<dbReference type="SMART" id="SM00332">
    <property type="entry name" value="PP2Cc"/>
    <property type="match status" value="1"/>
</dbReference>
<organism evidence="3 4">
    <name type="scientific">Gymnopus androsaceus JB14</name>
    <dbReference type="NCBI Taxonomy" id="1447944"/>
    <lineage>
        <taxon>Eukaryota</taxon>
        <taxon>Fungi</taxon>
        <taxon>Dikarya</taxon>
        <taxon>Basidiomycota</taxon>
        <taxon>Agaricomycotina</taxon>
        <taxon>Agaricomycetes</taxon>
        <taxon>Agaricomycetidae</taxon>
        <taxon>Agaricales</taxon>
        <taxon>Marasmiineae</taxon>
        <taxon>Omphalotaceae</taxon>
        <taxon>Gymnopus</taxon>
    </lineage>
</organism>
<dbReference type="InterPro" id="IPR001932">
    <property type="entry name" value="PPM-type_phosphatase-like_dom"/>
</dbReference>
<dbReference type="Pfam" id="PF00481">
    <property type="entry name" value="PP2C"/>
    <property type="match status" value="1"/>
</dbReference>
<evidence type="ECO:0000313" key="4">
    <source>
        <dbReference type="Proteomes" id="UP000799118"/>
    </source>
</evidence>
<dbReference type="InterPro" id="IPR015655">
    <property type="entry name" value="PP2C"/>
</dbReference>
<feature type="compositionally biased region" description="Low complexity" evidence="1">
    <location>
        <begin position="347"/>
        <end position="359"/>
    </location>
</feature>
<evidence type="ECO:0000256" key="1">
    <source>
        <dbReference type="SAM" id="MobiDB-lite"/>
    </source>
</evidence>
<dbReference type="PANTHER" id="PTHR13832">
    <property type="entry name" value="PROTEIN PHOSPHATASE 2C"/>
    <property type="match status" value="1"/>
</dbReference>
<dbReference type="Gene3D" id="3.60.40.10">
    <property type="entry name" value="PPM-type phosphatase domain"/>
    <property type="match status" value="1"/>
</dbReference>
<sequence length="493" mass="54770">MTTLVASSTSSNNWAYSEDIPGSRCGPEDGPWPRPYAVLQEEEIWRELRFLARPQSTQLNADKGWRADSVNFQPSPTTRTQDRYVVKQFDINGLWSLTGVFDGHLGDVTVDHVSKHLPVIVAEFLQDAFDNERSRLSDPAFISDCFSRSILAFDKAIADDVLDLFGGVEGLSNYTDREIREILNDQHNGGNNYRKARLNMYGTTALVALVDPDHRNLWIANLGDCQAILVSPTDSGEWDIQALTKPHNGDNAAEVDRVRREHANEPECVIDRRVLGALHPFRSLGDTPFKQPPEFTRRILYNLLPGFHDTSPWEEFLVRNRSPPYISTEPEISHVSLNNNDINVNGSDSDSATSPSSSSISTALPRFLILSSDGFTDLCSTTTEGQQRIISDWAHGVVNMQSRDESTSLKDRSNINNILPMSPSVSSYPQSSFGSPPTSDSVPSISGHESRNMALRLLHRALGGDDRASVSRVLTLDMEVAWIDDTSIVVQTL</sequence>
<evidence type="ECO:0000313" key="3">
    <source>
        <dbReference type="EMBL" id="KAE9411135.1"/>
    </source>
</evidence>
<dbReference type="OrthoDB" id="420076at2759"/>
<feature type="region of interest" description="Disordered" evidence="1">
    <location>
        <begin position="1"/>
        <end position="32"/>
    </location>
</feature>
<feature type="compositionally biased region" description="Polar residues" evidence="1">
    <location>
        <begin position="337"/>
        <end position="346"/>
    </location>
</feature>
<reference evidence="3" key="1">
    <citation type="journal article" date="2019" name="Environ. Microbiol.">
        <title>Fungal ecological strategies reflected in gene transcription - a case study of two litter decomposers.</title>
        <authorList>
            <person name="Barbi F."/>
            <person name="Kohler A."/>
            <person name="Barry K."/>
            <person name="Baskaran P."/>
            <person name="Daum C."/>
            <person name="Fauchery L."/>
            <person name="Ihrmark K."/>
            <person name="Kuo A."/>
            <person name="LaButti K."/>
            <person name="Lipzen A."/>
            <person name="Morin E."/>
            <person name="Grigoriev I.V."/>
            <person name="Henrissat B."/>
            <person name="Lindahl B."/>
            <person name="Martin F."/>
        </authorList>
    </citation>
    <scope>NUCLEOTIDE SEQUENCE</scope>
    <source>
        <strain evidence="3">JB14</strain>
    </source>
</reference>
<name>A0A6A4ITB1_9AGAR</name>
<dbReference type="EMBL" id="ML769384">
    <property type="protein sequence ID" value="KAE9411135.1"/>
    <property type="molecule type" value="Genomic_DNA"/>
</dbReference>
<gene>
    <name evidence="3" type="ORF">BT96DRAFT_912458</name>
</gene>
<dbReference type="InterPro" id="IPR036457">
    <property type="entry name" value="PPM-type-like_dom_sf"/>
</dbReference>
<protein>
    <submittedName>
        <fullName evidence="3">Protein serine/threonine phosphatase 2C</fullName>
    </submittedName>
</protein>
<feature type="domain" description="PPM-type phosphatase" evidence="2">
    <location>
        <begin position="56"/>
        <end position="493"/>
    </location>
</feature>
<dbReference type="SUPFAM" id="SSF81606">
    <property type="entry name" value="PP2C-like"/>
    <property type="match status" value="1"/>
</dbReference>
<keyword evidence="4" id="KW-1185">Reference proteome</keyword>
<dbReference type="Proteomes" id="UP000799118">
    <property type="component" value="Unassembled WGS sequence"/>
</dbReference>
<feature type="region of interest" description="Disordered" evidence="1">
    <location>
        <begin position="337"/>
        <end position="359"/>
    </location>
</feature>
<dbReference type="PANTHER" id="PTHR13832:SF792">
    <property type="entry name" value="GM14286P"/>
    <property type="match status" value="1"/>
</dbReference>
<dbReference type="AlphaFoldDB" id="A0A6A4ITB1"/>
<evidence type="ECO:0000259" key="2">
    <source>
        <dbReference type="PROSITE" id="PS51746"/>
    </source>
</evidence>
<feature type="region of interest" description="Disordered" evidence="1">
    <location>
        <begin position="420"/>
        <end position="446"/>
    </location>
</feature>
<dbReference type="PROSITE" id="PS51746">
    <property type="entry name" value="PPM_2"/>
    <property type="match status" value="1"/>
</dbReference>
<dbReference type="GO" id="GO:0004722">
    <property type="term" value="F:protein serine/threonine phosphatase activity"/>
    <property type="evidence" value="ECO:0007669"/>
    <property type="project" value="InterPro"/>
</dbReference>
<proteinExistence type="predicted"/>